<reference evidence="1 2" key="1">
    <citation type="journal article" date="2021" name="Hortic Res">
        <title>High-quality reference genome and annotation aids understanding of berry development for evergreen blueberry (Vaccinium darrowii).</title>
        <authorList>
            <person name="Yu J."/>
            <person name="Hulse-Kemp A.M."/>
            <person name="Babiker E."/>
            <person name="Staton M."/>
        </authorList>
    </citation>
    <scope>NUCLEOTIDE SEQUENCE [LARGE SCALE GENOMIC DNA]</scope>
    <source>
        <strain evidence="2">cv. NJ 8807/NJ 8810</strain>
        <tissue evidence="1">Young leaf</tissue>
    </source>
</reference>
<organism evidence="1 2">
    <name type="scientific">Vaccinium darrowii</name>
    <dbReference type="NCBI Taxonomy" id="229202"/>
    <lineage>
        <taxon>Eukaryota</taxon>
        <taxon>Viridiplantae</taxon>
        <taxon>Streptophyta</taxon>
        <taxon>Embryophyta</taxon>
        <taxon>Tracheophyta</taxon>
        <taxon>Spermatophyta</taxon>
        <taxon>Magnoliopsida</taxon>
        <taxon>eudicotyledons</taxon>
        <taxon>Gunneridae</taxon>
        <taxon>Pentapetalae</taxon>
        <taxon>asterids</taxon>
        <taxon>Ericales</taxon>
        <taxon>Ericaceae</taxon>
        <taxon>Vaccinioideae</taxon>
        <taxon>Vaccinieae</taxon>
        <taxon>Vaccinium</taxon>
    </lineage>
</organism>
<name>A0ACB7YAH4_9ERIC</name>
<dbReference type="Proteomes" id="UP000828048">
    <property type="component" value="Chromosome 7"/>
</dbReference>
<evidence type="ECO:0000313" key="1">
    <source>
        <dbReference type="EMBL" id="KAH7850346.1"/>
    </source>
</evidence>
<sequence>MDATTRVACNPELFNPVSTMGMQVAFILVISHCFQLVLKPLGQPGPVAQILSGFVLGPSGLSHLKFIKDIFFQDLAGDYYETMALFARIIIMFLIGLESDIPYLLRNLRPASIIACGGCVTSTLFAAAITPFIYHQTGAQGPMFTMILTIAVILSNAASPIVIRLATELKFSTTDFGRLAISSALITDTYSVVLLVVAAKGKTGRKFMPWVLFGCLSFVLVVAVIILNMYLANWLNRRNRDQKHLKNAEAFGILSVVVVTAMAVELMGFNSIVACFLLGSMFPRGGKTCRTLLPKLNYSVHNFIFPVYLGYMGFQADVTYLNSFANLGIIALVLLLSLGGKISGTLAACYYLRIPMNYEGVLLAFLMNVKGFVDLVSISVGLQRHEVTSQQFYGLMLVSIVVNTLIVGPIIAHIVRRENESLGYRHEALEWQDPEIELRILACVHSPRHVSTIVGLIAALKGSEKGPVAPYLMHLIELPEKSKNHSLMYHQREDDELSDEDNYGGNEVAEINEAVDAFTAETGVVVHQMKAVSPFLNMYADVCARAEETRASIILLHFHKHQRIDGKMEPGKEGIRTTNQKVLRHSKCSVAILVDRGLTNSSSAAAAARGGQASVSGSESLQHVVTLFFGGPDDREALGFSQRLSMHHHINLTVIRFLAASDKERSAGVTVKHKEEEDVLTMSVCSSDHETESEADTTILTEFYNRYVTSGQVGYVEKNVETGAETASALREMADMYSLFIVGKGGRGYSPLTTGMSDWEECPELGTVGDLLGSSDFDLSGSVLVIQQHRISSNDDDDER</sequence>
<comment type="caution">
    <text evidence="1">The sequence shown here is derived from an EMBL/GenBank/DDBJ whole genome shotgun (WGS) entry which is preliminary data.</text>
</comment>
<keyword evidence="2" id="KW-1185">Reference proteome</keyword>
<protein>
    <submittedName>
        <fullName evidence="1">Uncharacterized protein</fullName>
    </submittedName>
</protein>
<gene>
    <name evidence="1" type="ORF">Vadar_031432</name>
</gene>
<accession>A0ACB7YAH4</accession>
<evidence type="ECO:0000313" key="2">
    <source>
        <dbReference type="Proteomes" id="UP000828048"/>
    </source>
</evidence>
<proteinExistence type="predicted"/>
<dbReference type="EMBL" id="CM037157">
    <property type="protein sequence ID" value="KAH7850346.1"/>
    <property type="molecule type" value="Genomic_DNA"/>
</dbReference>